<dbReference type="GO" id="GO:0016987">
    <property type="term" value="F:sigma factor activity"/>
    <property type="evidence" value="ECO:0007669"/>
    <property type="project" value="UniProtKB-KW"/>
</dbReference>
<organism evidence="7 8">
    <name type="scientific">Bergeyella zoohelcum</name>
    <dbReference type="NCBI Taxonomy" id="1015"/>
    <lineage>
        <taxon>Bacteria</taxon>
        <taxon>Pseudomonadati</taxon>
        <taxon>Bacteroidota</taxon>
        <taxon>Flavobacteriia</taxon>
        <taxon>Flavobacteriales</taxon>
        <taxon>Weeksellaceae</taxon>
        <taxon>Bergeyella</taxon>
    </lineage>
</organism>
<dbReference type="AlphaFoldDB" id="A0A380ZV30"/>
<protein>
    <submittedName>
        <fullName evidence="7">Sigma-24</fullName>
    </submittedName>
</protein>
<dbReference type="Gene3D" id="1.10.1740.10">
    <property type="match status" value="1"/>
</dbReference>
<proteinExistence type="inferred from homology"/>
<gene>
    <name evidence="7" type="primary">rpoE_3</name>
    <name evidence="7" type="ORF">NCTC11661_02001</name>
</gene>
<dbReference type="InterPro" id="IPR013324">
    <property type="entry name" value="RNA_pol_sigma_r3/r4-like"/>
</dbReference>
<name>A0A380ZV30_9FLAO</name>
<dbReference type="PANTHER" id="PTHR43133">
    <property type="entry name" value="RNA POLYMERASE ECF-TYPE SIGMA FACTO"/>
    <property type="match status" value="1"/>
</dbReference>
<dbReference type="InterPro" id="IPR039425">
    <property type="entry name" value="RNA_pol_sigma-70-like"/>
</dbReference>
<evidence type="ECO:0000259" key="5">
    <source>
        <dbReference type="Pfam" id="PF04542"/>
    </source>
</evidence>
<dbReference type="Proteomes" id="UP000255515">
    <property type="component" value="Unassembled WGS sequence"/>
</dbReference>
<reference evidence="7 8" key="1">
    <citation type="submission" date="2018-06" db="EMBL/GenBank/DDBJ databases">
        <authorList>
            <consortium name="Pathogen Informatics"/>
            <person name="Doyle S."/>
        </authorList>
    </citation>
    <scope>NUCLEOTIDE SEQUENCE [LARGE SCALE GENOMIC DNA]</scope>
    <source>
        <strain evidence="7 8">NCTC11661</strain>
    </source>
</reference>
<dbReference type="Pfam" id="PF08281">
    <property type="entry name" value="Sigma70_r4_2"/>
    <property type="match status" value="1"/>
</dbReference>
<evidence type="ECO:0000256" key="4">
    <source>
        <dbReference type="ARBA" id="ARBA00023163"/>
    </source>
</evidence>
<evidence type="ECO:0000259" key="6">
    <source>
        <dbReference type="Pfam" id="PF08281"/>
    </source>
</evidence>
<dbReference type="GO" id="GO:0006352">
    <property type="term" value="P:DNA-templated transcription initiation"/>
    <property type="evidence" value="ECO:0007669"/>
    <property type="project" value="InterPro"/>
</dbReference>
<dbReference type="RefSeq" id="WP_002687965.1">
    <property type="nucleotide sequence ID" value="NZ_JAXFPJ010000063.1"/>
</dbReference>
<dbReference type="SUPFAM" id="SSF88659">
    <property type="entry name" value="Sigma3 and sigma4 domains of RNA polymerase sigma factors"/>
    <property type="match status" value="1"/>
</dbReference>
<dbReference type="InterPro" id="IPR007627">
    <property type="entry name" value="RNA_pol_sigma70_r2"/>
</dbReference>
<evidence type="ECO:0000256" key="3">
    <source>
        <dbReference type="ARBA" id="ARBA00023082"/>
    </source>
</evidence>
<dbReference type="PANTHER" id="PTHR43133:SF45">
    <property type="entry name" value="RNA POLYMERASE ECF-TYPE SIGMA FACTOR"/>
    <property type="match status" value="1"/>
</dbReference>
<dbReference type="InterPro" id="IPR014284">
    <property type="entry name" value="RNA_pol_sigma-70_dom"/>
</dbReference>
<feature type="domain" description="RNA polymerase sigma factor 70 region 4 type 2" evidence="6">
    <location>
        <begin position="108"/>
        <end position="158"/>
    </location>
</feature>
<feature type="domain" description="RNA polymerase sigma-70 region 2" evidence="5">
    <location>
        <begin position="13"/>
        <end position="80"/>
    </location>
</feature>
<dbReference type="InterPro" id="IPR013249">
    <property type="entry name" value="RNA_pol_sigma70_r4_t2"/>
</dbReference>
<keyword evidence="3" id="KW-0731">Sigma factor</keyword>
<dbReference type="EMBL" id="UFTJ01000003">
    <property type="protein sequence ID" value="SUV52855.1"/>
    <property type="molecule type" value="Genomic_DNA"/>
</dbReference>
<dbReference type="SUPFAM" id="SSF88946">
    <property type="entry name" value="Sigma2 domain of RNA polymerase sigma factors"/>
    <property type="match status" value="1"/>
</dbReference>
<dbReference type="InterPro" id="IPR036388">
    <property type="entry name" value="WH-like_DNA-bd_sf"/>
</dbReference>
<evidence type="ECO:0000313" key="8">
    <source>
        <dbReference type="Proteomes" id="UP000255515"/>
    </source>
</evidence>
<dbReference type="CDD" id="cd06171">
    <property type="entry name" value="Sigma70_r4"/>
    <property type="match status" value="1"/>
</dbReference>
<dbReference type="InterPro" id="IPR013325">
    <property type="entry name" value="RNA_pol_sigma_r2"/>
</dbReference>
<accession>A0A380ZV30</accession>
<dbReference type="GO" id="GO:0003677">
    <property type="term" value="F:DNA binding"/>
    <property type="evidence" value="ECO:0007669"/>
    <property type="project" value="InterPro"/>
</dbReference>
<comment type="similarity">
    <text evidence="1">Belongs to the sigma-70 factor family. ECF subfamily.</text>
</comment>
<dbReference type="Gene3D" id="1.10.10.10">
    <property type="entry name" value="Winged helix-like DNA-binding domain superfamily/Winged helix DNA-binding domain"/>
    <property type="match status" value="1"/>
</dbReference>
<evidence type="ECO:0000256" key="2">
    <source>
        <dbReference type="ARBA" id="ARBA00023015"/>
    </source>
</evidence>
<evidence type="ECO:0000313" key="7">
    <source>
        <dbReference type="EMBL" id="SUV52855.1"/>
    </source>
</evidence>
<keyword evidence="4" id="KW-0804">Transcription</keyword>
<evidence type="ECO:0000256" key="1">
    <source>
        <dbReference type="ARBA" id="ARBA00010641"/>
    </source>
</evidence>
<keyword evidence="2" id="KW-0805">Transcription regulation</keyword>
<sequence>MNTIKERAFIAEINAHQRLVHKICKIYTDTPHDHEDLFQEIVIQLWKAYPNFRGDALFSTWAYKIALNTAMTLFRKKNRTPKINAQSDVFQLEIREEEKPEDSDKINAMYDAIHQLNDVEKALIMMFLDDKSYREIAEILGISEGNARIKMMRTREKLKHLIQKK</sequence>
<dbReference type="Pfam" id="PF04542">
    <property type="entry name" value="Sigma70_r2"/>
    <property type="match status" value="1"/>
</dbReference>
<dbReference type="NCBIfam" id="TIGR02937">
    <property type="entry name" value="sigma70-ECF"/>
    <property type="match status" value="1"/>
</dbReference>